<protein>
    <submittedName>
        <fullName evidence="1">Uncharacterized protein</fullName>
    </submittedName>
</protein>
<proteinExistence type="predicted"/>
<dbReference type="Gramene" id="OMO86988">
    <property type="protein sequence ID" value="OMO86988"/>
    <property type="gene ID" value="CCACVL1_09345"/>
</dbReference>
<comment type="caution">
    <text evidence="1">The sequence shown here is derived from an EMBL/GenBank/DDBJ whole genome shotgun (WGS) entry which is preliminary data.</text>
</comment>
<organism evidence="1 2">
    <name type="scientific">Corchorus capsularis</name>
    <name type="common">Jute</name>
    <dbReference type="NCBI Taxonomy" id="210143"/>
    <lineage>
        <taxon>Eukaryota</taxon>
        <taxon>Viridiplantae</taxon>
        <taxon>Streptophyta</taxon>
        <taxon>Embryophyta</taxon>
        <taxon>Tracheophyta</taxon>
        <taxon>Spermatophyta</taxon>
        <taxon>Magnoliopsida</taxon>
        <taxon>eudicotyledons</taxon>
        <taxon>Gunneridae</taxon>
        <taxon>Pentapetalae</taxon>
        <taxon>rosids</taxon>
        <taxon>malvids</taxon>
        <taxon>Malvales</taxon>
        <taxon>Malvaceae</taxon>
        <taxon>Grewioideae</taxon>
        <taxon>Apeibeae</taxon>
        <taxon>Corchorus</taxon>
    </lineage>
</organism>
<reference evidence="1 2" key="1">
    <citation type="submission" date="2013-09" db="EMBL/GenBank/DDBJ databases">
        <title>Corchorus capsularis genome sequencing.</title>
        <authorList>
            <person name="Alam M."/>
            <person name="Haque M.S."/>
            <person name="Islam M.S."/>
            <person name="Emdad E.M."/>
            <person name="Islam M.M."/>
            <person name="Ahmed B."/>
            <person name="Halim A."/>
            <person name="Hossen Q.M.M."/>
            <person name="Hossain M.Z."/>
            <person name="Ahmed R."/>
            <person name="Khan M.M."/>
            <person name="Islam R."/>
            <person name="Rashid M.M."/>
            <person name="Khan S.A."/>
            <person name="Rahman M.S."/>
            <person name="Alam M."/>
        </authorList>
    </citation>
    <scope>NUCLEOTIDE SEQUENCE [LARGE SCALE GENOMIC DNA]</scope>
    <source>
        <strain evidence="2">cv. CVL-1</strain>
        <tissue evidence="1">Whole seedling</tissue>
    </source>
</reference>
<dbReference type="EMBL" id="AWWV01009349">
    <property type="protein sequence ID" value="OMO86988.1"/>
    <property type="molecule type" value="Genomic_DNA"/>
</dbReference>
<name>A0A1R3IWM3_COCAP</name>
<sequence>MSMSLPLPRVVFSADVSYGGIRRSTGMQTLHMNRHFRPLSCASEPTKITNSVKYDLLKNENEDENTQRQQFIWVLWGEVKNDFVLSVVGPFILRWLIEKALEGSYGEFILQLLKNPRNPKTTFSAAFGDYLPQLVCTAHQKLKVGGFEYTPRGYLGAIFFLSQFLCF</sequence>
<evidence type="ECO:0000313" key="2">
    <source>
        <dbReference type="Proteomes" id="UP000188268"/>
    </source>
</evidence>
<dbReference type="AlphaFoldDB" id="A0A1R3IWM3"/>
<gene>
    <name evidence="1" type="ORF">CCACVL1_09345</name>
</gene>
<evidence type="ECO:0000313" key="1">
    <source>
        <dbReference type="EMBL" id="OMO86988.1"/>
    </source>
</evidence>
<keyword evidence="2" id="KW-1185">Reference proteome</keyword>
<dbReference type="Proteomes" id="UP000188268">
    <property type="component" value="Unassembled WGS sequence"/>
</dbReference>
<accession>A0A1R3IWM3</accession>